<dbReference type="SUPFAM" id="SSF102405">
    <property type="entry name" value="MCP/YpsA-like"/>
    <property type="match status" value="1"/>
</dbReference>
<dbReference type="Proteomes" id="UP000886129">
    <property type="component" value="Unassembled WGS sequence"/>
</dbReference>
<dbReference type="NCBIfam" id="TIGR00732">
    <property type="entry name" value="dprA"/>
    <property type="match status" value="1"/>
</dbReference>
<dbReference type="PANTHER" id="PTHR43022:SF1">
    <property type="entry name" value="PROTEIN SMF"/>
    <property type="match status" value="1"/>
</dbReference>
<comment type="similarity">
    <text evidence="1">Belongs to the DprA/Smf family.</text>
</comment>
<dbReference type="Gene3D" id="1.10.10.10">
    <property type="entry name" value="Winged helix-like DNA-binding domain superfamily/Winged helix DNA-binding domain"/>
    <property type="match status" value="1"/>
</dbReference>
<evidence type="ECO:0000313" key="3">
    <source>
        <dbReference type="EMBL" id="HHF08768.1"/>
    </source>
</evidence>
<dbReference type="Gene3D" id="3.40.50.450">
    <property type="match status" value="1"/>
</dbReference>
<dbReference type="PANTHER" id="PTHR43022">
    <property type="entry name" value="PROTEIN SMF"/>
    <property type="match status" value="1"/>
</dbReference>
<feature type="domain" description="Smf/DprA SLOG" evidence="2">
    <location>
        <begin position="67"/>
        <end position="276"/>
    </location>
</feature>
<accession>A0A7C5I1Y0</accession>
<reference evidence="3" key="1">
    <citation type="journal article" date="2020" name="mSystems">
        <title>Genome- and Community-Level Interaction Insights into Carbon Utilization and Element Cycling Functions of Hydrothermarchaeota in Hydrothermal Sediment.</title>
        <authorList>
            <person name="Zhou Z."/>
            <person name="Liu Y."/>
            <person name="Xu W."/>
            <person name="Pan J."/>
            <person name="Luo Z.H."/>
            <person name="Li M."/>
        </authorList>
    </citation>
    <scope>NUCLEOTIDE SEQUENCE [LARGE SCALE GENOMIC DNA]</scope>
    <source>
        <strain evidence="3">HyVt-80</strain>
    </source>
</reference>
<dbReference type="InterPro" id="IPR003488">
    <property type="entry name" value="DprA"/>
</dbReference>
<evidence type="ECO:0000256" key="1">
    <source>
        <dbReference type="ARBA" id="ARBA00006525"/>
    </source>
</evidence>
<dbReference type="Pfam" id="PF02481">
    <property type="entry name" value="DNA_processg_A"/>
    <property type="match status" value="1"/>
</dbReference>
<organism evidence="3">
    <name type="scientific">Kosmotoga arenicorallina</name>
    <dbReference type="NCBI Taxonomy" id="688066"/>
    <lineage>
        <taxon>Bacteria</taxon>
        <taxon>Thermotogati</taxon>
        <taxon>Thermotogota</taxon>
        <taxon>Thermotogae</taxon>
        <taxon>Kosmotogales</taxon>
        <taxon>Kosmotogaceae</taxon>
        <taxon>Kosmotoga</taxon>
    </lineage>
</organism>
<name>A0A7C5I1Y0_9BACT</name>
<proteinExistence type="inferred from homology"/>
<sequence>MEALEYALISLSGDFSVNEMNSIIAEGISLNEFLKSRIPFLPEYKQKKAVASVSAVEKVLIKYKKNLLVYIQDNYPEYLRNINAPPTVIFFEGNEKLLFEDGTIAVVGSRKATSYGTSIARQFSKELGEKGFVIISGLAAGIDACAHRGCLDAGGKTIAVLGTGIDIVYPSSNRELFHKILKKGCIISEFLPGTPPMKQNFPRRNRIIAGLSRVAVIVEATIRSGSLITARLALENGREVLAIPGDITRRNSEGTNWLIKNGAKPVTELADILEEFPGFTPVIEEKPKIENSDSVVLNLLRDSPKDFNELLVLTGVEYGQLMEELLDLQLRGLITEAQGLWRFSPS</sequence>
<evidence type="ECO:0000259" key="2">
    <source>
        <dbReference type="Pfam" id="PF02481"/>
    </source>
</evidence>
<dbReference type="EMBL" id="DRTH01000195">
    <property type="protein sequence ID" value="HHF08768.1"/>
    <property type="molecule type" value="Genomic_DNA"/>
</dbReference>
<comment type="caution">
    <text evidence="3">The sequence shown here is derived from an EMBL/GenBank/DDBJ whole genome shotgun (WGS) entry which is preliminary data.</text>
</comment>
<dbReference type="InterPro" id="IPR057666">
    <property type="entry name" value="DrpA_SLOG"/>
</dbReference>
<gene>
    <name evidence="3" type="primary">dprA</name>
    <name evidence="3" type="ORF">ENL26_03230</name>
</gene>
<protein>
    <submittedName>
        <fullName evidence="3">DNA-protecting protein DprA</fullName>
    </submittedName>
</protein>
<dbReference type="AlphaFoldDB" id="A0A7C5I1Y0"/>
<dbReference type="InterPro" id="IPR036388">
    <property type="entry name" value="WH-like_DNA-bd_sf"/>
</dbReference>
<dbReference type="GO" id="GO:0009294">
    <property type="term" value="P:DNA-mediated transformation"/>
    <property type="evidence" value="ECO:0007669"/>
    <property type="project" value="InterPro"/>
</dbReference>